<dbReference type="CDD" id="cd05466">
    <property type="entry name" value="PBP2_LTTR_substrate"/>
    <property type="match status" value="1"/>
</dbReference>
<dbReference type="Gene3D" id="1.10.10.10">
    <property type="entry name" value="Winged helix-like DNA-binding domain superfamily/Winged helix DNA-binding domain"/>
    <property type="match status" value="1"/>
</dbReference>
<evidence type="ECO:0000256" key="3">
    <source>
        <dbReference type="ARBA" id="ARBA00023125"/>
    </source>
</evidence>
<dbReference type="EMBL" id="RHHR01000027">
    <property type="protein sequence ID" value="RNB71972.1"/>
    <property type="molecule type" value="Genomic_DNA"/>
</dbReference>
<dbReference type="AlphaFoldDB" id="A0A3M8C8C8"/>
<dbReference type="SUPFAM" id="SSF46785">
    <property type="entry name" value="Winged helix' DNA-binding domain"/>
    <property type="match status" value="1"/>
</dbReference>
<dbReference type="PRINTS" id="PR00039">
    <property type="entry name" value="HTHLYSR"/>
</dbReference>
<evidence type="ECO:0000256" key="2">
    <source>
        <dbReference type="ARBA" id="ARBA00023015"/>
    </source>
</evidence>
<reference evidence="6 7" key="1">
    <citation type="submission" date="2018-10" db="EMBL/GenBank/DDBJ databases">
        <title>Phylogenomics of Brevibacillus.</title>
        <authorList>
            <person name="Dunlap C."/>
        </authorList>
    </citation>
    <scope>NUCLEOTIDE SEQUENCE [LARGE SCALE GENOMIC DNA]</scope>
    <source>
        <strain evidence="6 7">JCM 12215</strain>
    </source>
</reference>
<gene>
    <name evidence="6" type="ORF">EDM52_14515</name>
</gene>
<evidence type="ECO:0000313" key="7">
    <source>
        <dbReference type="Proteomes" id="UP000282028"/>
    </source>
</evidence>
<dbReference type="OrthoDB" id="9778774at2"/>
<dbReference type="InterPro" id="IPR000847">
    <property type="entry name" value="LysR_HTH_N"/>
</dbReference>
<dbReference type="Pfam" id="PF00126">
    <property type="entry name" value="HTH_1"/>
    <property type="match status" value="1"/>
</dbReference>
<dbReference type="PROSITE" id="PS50931">
    <property type="entry name" value="HTH_LYSR"/>
    <property type="match status" value="1"/>
</dbReference>
<evidence type="ECO:0000313" key="6">
    <source>
        <dbReference type="EMBL" id="RNB71972.1"/>
    </source>
</evidence>
<dbReference type="Gene3D" id="3.40.190.290">
    <property type="match status" value="1"/>
</dbReference>
<dbReference type="Pfam" id="PF03466">
    <property type="entry name" value="LysR_substrate"/>
    <property type="match status" value="1"/>
</dbReference>
<dbReference type="GO" id="GO:0000976">
    <property type="term" value="F:transcription cis-regulatory region binding"/>
    <property type="evidence" value="ECO:0007669"/>
    <property type="project" value="TreeGrafter"/>
</dbReference>
<dbReference type="PANTHER" id="PTHR30126:SF64">
    <property type="entry name" value="HTH-TYPE TRANSCRIPTIONAL REGULATOR CITR"/>
    <property type="match status" value="1"/>
</dbReference>
<comment type="similarity">
    <text evidence="1">Belongs to the LysR transcriptional regulatory family.</text>
</comment>
<dbReference type="InterPro" id="IPR005119">
    <property type="entry name" value="LysR_subst-bd"/>
</dbReference>
<comment type="caution">
    <text evidence="6">The sequence shown here is derived from an EMBL/GenBank/DDBJ whole genome shotgun (WGS) entry which is preliminary data.</text>
</comment>
<dbReference type="GO" id="GO:0003700">
    <property type="term" value="F:DNA-binding transcription factor activity"/>
    <property type="evidence" value="ECO:0007669"/>
    <property type="project" value="InterPro"/>
</dbReference>
<dbReference type="FunFam" id="1.10.10.10:FF:000001">
    <property type="entry name" value="LysR family transcriptional regulator"/>
    <property type="match status" value="1"/>
</dbReference>
<dbReference type="RefSeq" id="WP_122909699.1">
    <property type="nucleotide sequence ID" value="NZ_CBCSBE010000006.1"/>
</dbReference>
<dbReference type="InterPro" id="IPR036388">
    <property type="entry name" value="WH-like_DNA-bd_sf"/>
</dbReference>
<keyword evidence="2" id="KW-0805">Transcription regulation</keyword>
<dbReference type="PANTHER" id="PTHR30126">
    <property type="entry name" value="HTH-TYPE TRANSCRIPTIONAL REGULATOR"/>
    <property type="match status" value="1"/>
</dbReference>
<keyword evidence="4" id="KW-0804">Transcription</keyword>
<organism evidence="6 7">
    <name type="scientific">Brevibacillus invocatus</name>
    <dbReference type="NCBI Taxonomy" id="173959"/>
    <lineage>
        <taxon>Bacteria</taxon>
        <taxon>Bacillati</taxon>
        <taxon>Bacillota</taxon>
        <taxon>Bacilli</taxon>
        <taxon>Bacillales</taxon>
        <taxon>Paenibacillaceae</taxon>
        <taxon>Brevibacillus</taxon>
    </lineage>
</organism>
<name>A0A3M8C8C8_9BACL</name>
<accession>A0A3M8C8C8</accession>
<sequence length="300" mass="33858">MISKLDLYKIFCKVGKRKSFSKAAKDLYMTQPAVSQAIMQLERELDIRLFNRTPKGVSLTNEGSLLYEYVNSALKLIDVGEEKILEFKNLSTGELKIGVGDTISRYFLLPYLEAFHSKYPNIKFKIVNGTTLELCSILKSGEVDIAIVNLPLDDSTLEQRPCIDIHDIFVCGEKYKHLVSKPITLDEVVKLPLILLESNSNSRRYVEDYLLSKGIQISPEFELGSHDLLLEFAKINLGIACVTKEFSQEYLKKGLLYKVPLTDEIPKREVGVCFLKSVSLSPAASKFVEILENNQVDHAT</sequence>
<dbReference type="SUPFAM" id="SSF53850">
    <property type="entry name" value="Periplasmic binding protein-like II"/>
    <property type="match status" value="1"/>
</dbReference>
<feature type="domain" description="HTH lysR-type" evidence="5">
    <location>
        <begin position="1"/>
        <end position="60"/>
    </location>
</feature>
<evidence type="ECO:0000259" key="5">
    <source>
        <dbReference type="PROSITE" id="PS50931"/>
    </source>
</evidence>
<dbReference type="Proteomes" id="UP000282028">
    <property type="component" value="Unassembled WGS sequence"/>
</dbReference>
<dbReference type="InterPro" id="IPR036390">
    <property type="entry name" value="WH_DNA-bd_sf"/>
</dbReference>
<proteinExistence type="inferred from homology"/>
<evidence type="ECO:0000256" key="4">
    <source>
        <dbReference type="ARBA" id="ARBA00023163"/>
    </source>
</evidence>
<keyword evidence="7" id="KW-1185">Reference proteome</keyword>
<keyword evidence="3" id="KW-0238">DNA-binding</keyword>
<evidence type="ECO:0000256" key="1">
    <source>
        <dbReference type="ARBA" id="ARBA00009437"/>
    </source>
</evidence>
<protein>
    <submittedName>
        <fullName evidence="6">LysR family transcriptional regulator</fullName>
    </submittedName>
</protein>